<organism evidence="1 2">
    <name type="scientific">Populus tomentosa</name>
    <name type="common">Chinese white poplar</name>
    <dbReference type="NCBI Taxonomy" id="118781"/>
    <lineage>
        <taxon>Eukaryota</taxon>
        <taxon>Viridiplantae</taxon>
        <taxon>Streptophyta</taxon>
        <taxon>Embryophyta</taxon>
        <taxon>Tracheophyta</taxon>
        <taxon>Spermatophyta</taxon>
        <taxon>Magnoliopsida</taxon>
        <taxon>eudicotyledons</taxon>
        <taxon>Gunneridae</taxon>
        <taxon>Pentapetalae</taxon>
        <taxon>rosids</taxon>
        <taxon>fabids</taxon>
        <taxon>Malpighiales</taxon>
        <taxon>Salicaceae</taxon>
        <taxon>Saliceae</taxon>
        <taxon>Populus</taxon>
    </lineage>
</organism>
<comment type="caution">
    <text evidence="1">The sequence shown here is derived from an EMBL/GenBank/DDBJ whole genome shotgun (WGS) entry which is preliminary data.</text>
</comment>
<dbReference type="EMBL" id="JAAWWB010000022">
    <property type="protein sequence ID" value="KAG6754627.1"/>
    <property type="molecule type" value="Genomic_DNA"/>
</dbReference>
<gene>
    <name evidence="1" type="ORF">POTOM_040419</name>
</gene>
<dbReference type="OrthoDB" id="263283at2759"/>
<evidence type="ECO:0000313" key="2">
    <source>
        <dbReference type="Proteomes" id="UP000886885"/>
    </source>
</evidence>
<evidence type="ECO:0000313" key="1">
    <source>
        <dbReference type="EMBL" id="KAG6754627.1"/>
    </source>
</evidence>
<sequence length="129" mass="14206">MCHVQLTTNMIVPCSNLRHNSNNIEAAQCLVSSAIKCGFRESGITSADGKRFIEWGFYKNGGSMVELLIPPSLPSGHSHRLLHSVLKKEAKMGFVRVYTKPQLSGVGHALQDEVAVYFSSDILSNFLKI</sequence>
<protein>
    <submittedName>
        <fullName evidence="1">Uncharacterized protein</fullName>
    </submittedName>
</protein>
<proteinExistence type="predicted"/>
<reference evidence="1" key="1">
    <citation type="journal article" date="2020" name="bioRxiv">
        <title>Hybrid origin of Populus tomentosa Carr. identified through genome sequencing and phylogenomic analysis.</title>
        <authorList>
            <person name="An X."/>
            <person name="Gao K."/>
            <person name="Chen Z."/>
            <person name="Li J."/>
            <person name="Yang X."/>
            <person name="Yang X."/>
            <person name="Zhou J."/>
            <person name="Guo T."/>
            <person name="Zhao T."/>
            <person name="Huang S."/>
            <person name="Miao D."/>
            <person name="Khan W.U."/>
            <person name="Rao P."/>
            <person name="Ye M."/>
            <person name="Lei B."/>
            <person name="Liao W."/>
            <person name="Wang J."/>
            <person name="Ji L."/>
            <person name="Li Y."/>
            <person name="Guo B."/>
            <person name="Mustafa N.S."/>
            <person name="Li S."/>
            <person name="Yun Q."/>
            <person name="Keller S.R."/>
            <person name="Mao J."/>
            <person name="Zhang R."/>
            <person name="Strauss S.H."/>
        </authorList>
    </citation>
    <scope>NUCLEOTIDE SEQUENCE</scope>
    <source>
        <strain evidence="1">GM15</strain>
        <tissue evidence="1">Leaf</tissue>
    </source>
</reference>
<accession>A0A8X8CHX5</accession>
<name>A0A8X8CHX5_POPTO</name>
<dbReference type="AlphaFoldDB" id="A0A8X8CHX5"/>
<dbReference type="Proteomes" id="UP000886885">
    <property type="component" value="Chromosome 11D"/>
</dbReference>
<keyword evidence="2" id="KW-1185">Reference proteome</keyword>